<dbReference type="InterPro" id="IPR036834">
    <property type="entry name" value="Bcl-2-like_sf"/>
</dbReference>
<gene>
    <name evidence="9" type="ORF">AB205_0141550</name>
</gene>
<dbReference type="GO" id="GO:0001836">
    <property type="term" value="P:release of cytochrome c from mitochondria"/>
    <property type="evidence" value="ECO:0007669"/>
    <property type="project" value="TreeGrafter"/>
</dbReference>
<organism evidence="9">
    <name type="scientific">Aquarana catesbeiana</name>
    <name type="common">American bullfrog</name>
    <name type="synonym">Rana catesbeiana</name>
    <dbReference type="NCBI Taxonomy" id="8400"/>
    <lineage>
        <taxon>Eukaryota</taxon>
        <taxon>Metazoa</taxon>
        <taxon>Chordata</taxon>
        <taxon>Craniata</taxon>
        <taxon>Vertebrata</taxon>
        <taxon>Euteleostomi</taxon>
        <taxon>Amphibia</taxon>
        <taxon>Batrachia</taxon>
        <taxon>Anura</taxon>
        <taxon>Neobatrachia</taxon>
        <taxon>Ranoidea</taxon>
        <taxon>Ranidae</taxon>
        <taxon>Aquarana</taxon>
    </lineage>
</organism>
<accession>A0A2G9R823</accession>
<keyword evidence="6 7" id="KW-0472">Membrane</keyword>
<evidence type="ECO:0000256" key="1">
    <source>
        <dbReference type="ARBA" id="ARBA00004308"/>
    </source>
</evidence>
<comment type="similarity">
    <text evidence="2">Belongs to the Bcl-2 family.</text>
</comment>
<dbReference type="Pfam" id="PF00452">
    <property type="entry name" value="Bcl-2"/>
    <property type="match status" value="1"/>
</dbReference>
<dbReference type="GO" id="GO:0051400">
    <property type="term" value="F:BH domain binding"/>
    <property type="evidence" value="ECO:0007669"/>
    <property type="project" value="TreeGrafter"/>
</dbReference>
<dbReference type="GO" id="GO:0005741">
    <property type="term" value="C:mitochondrial outer membrane"/>
    <property type="evidence" value="ECO:0007669"/>
    <property type="project" value="TreeGrafter"/>
</dbReference>
<name>A0A2G9R823_AQUCT</name>
<keyword evidence="4" id="KW-0053">Apoptosis</keyword>
<evidence type="ECO:0000256" key="2">
    <source>
        <dbReference type="ARBA" id="ARBA00009458"/>
    </source>
</evidence>
<dbReference type="AlphaFoldDB" id="A0A2G9R823"/>
<dbReference type="GO" id="GO:0008630">
    <property type="term" value="P:intrinsic apoptotic signaling pathway in response to DNA damage"/>
    <property type="evidence" value="ECO:0007669"/>
    <property type="project" value="TreeGrafter"/>
</dbReference>
<evidence type="ECO:0000256" key="5">
    <source>
        <dbReference type="ARBA" id="ARBA00022989"/>
    </source>
</evidence>
<dbReference type="GO" id="GO:0097192">
    <property type="term" value="P:extrinsic apoptotic signaling pathway in absence of ligand"/>
    <property type="evidence" value="ECO:0007669"/>
    <property type="project" value="TreeGrafter"/>
</dbReference>
<dbReference type="Gene3D" id="1.10.437.10">
    <property type="entry name" value="Blc2-like"/>
    <property type="match status" value="1"/>
</dbReference>
<evidence type="ECO:0000259" key="8">
    <source>
        <dbReference type="SMART" id="SM00337"/>
    </source>
</evidence>
<reference evidence="9" key="1">
    <citation type="submission" date="2017-08" db="EMBL/GenBank/DDBJ databases">
        <title>Assembly of the North American Bullfrog Genome.</title>
        <authorList>
            <person name="Warren R.L."/>
            <person name="Vandervalk B.P."/>
            <person name="Kucuk E."/>
            <person name="Birol I."/>
            <person name="Helbing C."/>
            <person name="Pandoh P."/>
            <person name="Behsaz B."/>
            <person name="Mohamadi H."/>
            <person name="Chu J."/>
            <person name="Jackman S."/>
            <person name="Hammond S.A."/>
            <person name="Veldhoen N."/>
            <person name="Kirk H."/>
            <person name="Zhao Y."/>
            <person name="Coope R."/>
            <person name="Pleasance S."/>
            <person name="Moore R."/>
            <person name="Holt R."/>
        </authorList>
    </citation>
    <scope>NUCLEOTIDE SEQUENCE</scope>
    <source>
        <strain evidence="9">Bruno</strain>
        <tissue evidence="9">Liver</tissue>
    </source>
</reference>
<dbReference type="InterPro" id="IPR026298">
    <property type="entry name" value="Bcl-2_fam"/>
</dbReference>
<feature type="transmembrane region" description="Helical" evidence="7">
    <location>
        <begin position="163"/>
        <end position="181"/>
    </location>
</feature>
<dbReference type="OrthoDB" id="8856583at2759"/>
<comment type="subcellular location">
    <subcellularLocation>
        <location evidence="1">Endomembrane system</location>
    </subcellularLocation>
</comment>
<dbReference type="GO" id="GO:0012505">
    <property type="term" value="C:endomembrane system"/>
    <property type="evidence" value="ECO:0007669"/>
    <property type="project" value="UniProtKB-SubCell"/>
</dbReference>
<dbReference type="SMART" id="SM00337">
    <property type="entry name" value="BCL"/>
    <property type="match status" value="1"/>
</dbReference>
<dbReference type="CDD" id="cd06845">
    <property type="entry name" value="Bcl-2_like"/>
    <property type="match status" value="1"/>
</dbReference>
<dbReference type="PANTHER" id="PTHR11256:SF47">
    <property type="entry name" value="BCL-2-LIKE PROTEIN 10"/>
    <property type="match status" value="1"/>
</dbReference>
<dbReference type="PANTHER" id="PTHR11256">
    <property type="entry name" value="BCL-2 RELATED"/>
    <property type="match status" value="1"/>
</dbReference>
<dbReference type="InterPro" id="IPR046371">
    <property type="entry name" value="Bcl-2_BH1-3"/>
</dbReference>
<keyword evidence="5 7" id="KW-1133">Transmembrane helix</keyword>
<protein>
    <recommendedName>
        <fullName evidence="8">Bcl-2 Bcl-2 homology region 1-3 domain-containing protein</fullName>
    </recommendedName>
</protein>
<feature type="domain" description="Bcl-2 Bcl-2 homology region 1-3" evidence="8">
    <location>
        <begin position="47"/>
        <end position="139"/>
    </location>
</feature>
<evidence type="ECO:0000256" key="7">
    <source>
        <dbReference type="SAM" id="Phobius"/>
    </source>
</evidence>
<evidence type="ECO:0000256" key="4">
    <source>
        <dbReference type="ARBA" id="ARBA00022703"/>
    </source>
</evidence>
<dbReference type="GO" id="GO:0042981">
    <property type="term" value="P:regulation of apoptotic process"/>
    <property type="evidence" value="ECO:0007669"/>
    <property type="project" value="InterPro"/>
</dbReference>
<proteinExistence type="inferred from homology"/>
<dbReference type="InterPro" id="IPR002475">
    <property type="entry name" value="Bcl2-like"/>
</dbReference>
<keyword evidence="3 7" id="KW-0812">Transmembrane</keyword>
<evidence type="ECO:0000256" key="3">
    <source>
        <dbReference type="ARBA" id="ARBA00022692"/>
    </source>
</evidence>
<dbReference type="EMBL" id="KV953922">
    <property type="protein sequence ID" value="PIO24038.1"/>
    <property type="molecule type" value="Genomic_DNA"/>
</dbReference>
<dbReference type="PROSITE" id="PS50062">
    <property type="entry name" value="BCL2_FAMILY"/>
    <property type="match status" value="1"/>
</dbReference>
<evidence type="ECO:0000256" key="6">
    <source>
        <dbReference type="ARBA" id="ARBA00023136"/>
    </source>
</evidence>
<sequence>MPLYGVIPTPPMSDPLLEESRALLEDYLRRFLRRDCQPPPTPVGQTLWRVTGEILTKNRDFYESCELLPGDPRNTLEQVAAQLPEDGGLNWGRIIGLIAFTGVLLQRDKAGTAPEELAGVLSRFLVVEHGDWFREHGAWEGFHKFCSKHETGQVQDNSRFSNALMAAAGFGIAGLVFLLTVR</sequence>
<dbReference type="SUPFAM" id="SSF56854">
    <property type="entry name" value="Bcl-2 inhibitors of programmed cell death"/>
    <property type="match status" value="1"/>
</dbReference>
<evidence type="ECO:0000313" key="9">
    <source>
        <dbReference type="EMBL" id="PIO24038.1"/>
    </source>
</evidence>